<feature type="transmembrane region" description="Helical" evidence="6">
    <location>
        <begin position="459"/>
        <end position="480"/>
    </location>
</feature>
<dbReference type="InterPro" id="IPR050833">
    <property type="entry name" value="Poly_Biosynth_Transport"/>
</dbReference>
<feature type="transmembrane region" description="Helical" evidence="6">
    <location>
        <begin position="367"/>
        <end position="390"/>
    </location>
</feature>
<protein>
    <submittedName>
        <fullName evidence="7">Oligosaccharide flippase family protein</fullName>
    </submittedName>
</protein>
<dbReference type="PANTHER" id="PTHR30250">
    <property type="entry name" value="PST FAMILY PREDICTED COLANIC ACID TRANSPORTER"/>
    <property type="match status" value="1"/>
</dbReference>
<sequence length="502" mass="54030">MSQRTTGTLLAYALIVVRIVVTLFYTPILVGELGQAAYGLFALVGALAAYLYVLDFGINDSVLRFFVAHGDRRDVRDAFLARMLVLYLGIAGLVALALGGMVALIGPVFARSIAPDQIETLRIMMVLTGIGAVALVAGNPVAALLSASERFVFLRGLEMAGVIGAALLNTWFLFQGFGAVAVVAVLTSTMLLQVLARVVYAVVVLGVRPGSPRPDRAELGRVARYAAPIFVSMLAEVVFWRLDAAIIAALIGAAPVAIYAIGVTFKTYFMSFATAMSRAITPEIVRRVDAGAGAAEITDLMVRISRLQALVLFLILGALIVFGLRFITLWLGPGYEQSYIVMLLVLGPYALELTGNARNIVLQVSGLYWRKSAITIAMALLNVPLTILLIGPFGVIGAAASTSVAILVNYLLIARLLQSALGLDMARYWRGTAQGILPVFIAATLAFQLLEPLIPEGWFWLVVGCLIYTLAYATAAWRFAMNDQERGRLIALTRLFHRTAAR</sequence>
<feature type="transmembrane region" description="Helical" evidence="6">
    <location>
        <begin position="428"/>
        <end position="447"/>
    </location>
</feature>
<comment type="caution">
    <text evidence="7">The sequence shown here is derived from an EMBL/GenBank/DDBJ whole genome shotgun (WGS) entry which is preliminary data.</text>
</comment>
<evidence type="ECO:0000256" key="1">
    <source>
        <dbReference type="ARBA" id="ARBA00004651"/>
    </source>
</evidence>
<keyword evidence="4 6" id="KW-1133">Transmembrane helix</keyword>
<dbReference type="Proteomes" id="UP000756530">
    <property type="component" value="Unassembled WGS sequence"/>
</dbReference>
<feature type="transmembrane region" description="Helical" evidence="6">
    <location>
        <begin position="180"/>
        <end position="207"/>
    </location>
</feature>
<organism evidence="7 8">
    <name type="scientific">Maritimibacter dapengensis</name>
    <dbReference type="NCBI Taxonomy" id="2836868"/>
    <lineage>
        <taxon>Bacteria</taxon>
        <taxon>Pseudomonadati</taxon>
        <taxon>Pseudomonadota</taxon>
        <taxon>Alphaproteobacteria</taxon>
        <taxon>Rhodobacterales</taxon>
        <taxon>Roseobacteraceae</taxon>
        <taxon>Maritimibacter</taxon>
    </lineage>
</organism>
<evidence type="ECO:0000256" key="2">
    <source>
        <dbReference type="ARBA" id="ARBA00022475"/>
    </source>
</evidence>
<proteinExistence type="predicted"/>
<evidence type="ECO:0000256" key="5">
    <source>
        <dbReference type="ARBA" id="ARBA00023136"/>
    </source>
</evidence>
<feature type="transmembrane region" description="Helical" evidence="6">
    <location>
        <begin position="79"/>
        <end position="109"/>
    </location>
</feature>
<keyword evidence="3 6" id="KW-0812">Transmembrane</keyword>
<evidence type="ECO:0000313" key="8">
    <source>
        <dbReference type="Proteomes" id="UP000756530"/>
    </source>
</evidence>
<keyword evidence="5 6" id="KW-0472">Membrane</keyword>
<comment type="subcellular location">
    <subcellularLocation>
        <location evidence="1">Cell membrane</location>
        <topology evidence="1">Multi-pass membrane protein</topology>
    </subcellularLocation>
</comment>
<evidence type="ECO:0000313" key="7">
    <source>
        <dbReference type="EMBL" id="MBV7377953.1"/>
    </source>
</evidence>
<feature type="transmembrane region" description="Helical" evidence="6">
    <location>
        <begin position="396"/>
        <end position="416"/>
    </location>
</feature>
<feature type="transmembrane region" description="Helical" evidence="6">
    <location>
        <begin position="36"/>
        <end position="58"/>
    </location>
</feature>
<dbReference type="EMBL" id="JAHUZE010000001">
    <property type="protein sequence ID" value="MBV7377953.1"/>
    <property type="molecule type" value="Genomic_DNA"/>
</dbReference>
<accession>A0ABS6SYB1</accession>
<gene>
    <name evidence="7" type="ORF">KJP28_03370</name>
</gene>
<feature type="transmembrane region" description="Helical" evidence="6">
    <location>
        <begin position="337"/>
        <end position="355"/>
    </location>
</feature>
<evidence type="ECO:0000256" key="3">
    <source>
        <dbReference type="ARBA" id="ARBA00022692"/>
    </source>
</evidence>
<feature type="transmembrane region" description="Helical" evidence="6">
    <location>
        <begin position="219"/>
        <end position="240"/>
    </location>
</feature>
<evidence type="ECO:0000256" key="6">
    <source>
        <dbReference type="SAM" id="Phobius"/>
    </source>
</evidence>
<feature type="transmembrane region" description="Helical" evidence="6">
    <location>
        <begin position="9"/>
        <end position="30"/>
    </location>
</feature>
<reference evidence="7 8" key="1">
    <citation type="submission" date="2021-05" db="EMBL/GenBank/DDBJ databases">
        <title>Culturable bacteria isolated from Daya Bay.</title>
        <authorList>
            <person name="Zheng W."/>
            <person name="Yu S."/>
            <person name="Huang Y."/>
        </authorList>
    </citation>
    <scope>NUCLEOTIDE SEQUENCE [LARGE SCALE GENOMIC DNA]</scope>
    <source>
        <strain evidence="7 8">DP4N28-5</strain>
    </source>
</reference>
<evidence type="ECO:0000256" key="4">
    <source>
        <dbReference type="ARBA" id="ARBA00022989"/>
    </source>
</evidence>
<feature type="transmembrane region" description="Helical" evidence="6">
    <location>
        <begin position="310"/>
        <end position="331"/>
    </location>
</feature>
<keyword evidence="8" id="KW-1185">Reference proteome</keyword>
<feature type="transmembrane region" description="Helical" evidence="6">
    <location>
        <begin position="121"/>
        <end position="145"/>
    </location>
</feature>
<dbReference type="PANTHER" id="PTHR30250:SF26">
    <property type="entry name" value="PSMA PROTEIN"/>
    <property type="match status" value="1"/>
</dbReference>
<name>A0ABS6SYB1_9RHOB</name>
<feature type="transmembrane region" description="Helical" evidence="6">
    <location>
        <begin position="246"/>
        <end position="269"/>
    </location>
</feature>
<dbReference type="RefSeq" id="WP_218390814.1">
    <property type="nucleotide sequence ID" value="NZ_JAHUZE010000001.1"/>
</dbReference>
<feature type="transmembrane region" description="Helical" evidence="6">
    <location>
        <begin position="152"/>
        <end position="174"/>
    </location>
</feature>
<keyword evidence="2" id="KW-1003">Cell membrane</keyword>